<keyword evidence="1" id="KW-0472">Membrane</keyword>
<reference evidence="3 4" key="1">
    <citation type="submission" date="2016-08" db="EMBL/GenBank/DDBJ databases">
        <title>Genome sequencing of Paenibacillus sp. TI45-13ar, isolated from Korean traditional nuruk.</title>
        <authorList>
            <person name="Kim S.-J."/>
        </authorList>
    </citation>
    <scope>NUCLEOTIDE SEQUENCE [LARGE SCALE GENOMIC DNA]</scope>
    <source>
        <strain evidence="3 4">TI45-13ar</strain>
    </source>
</reference>
<dbReference type="AlphaFoldDB" id="A0A1E3KX34"/>
<feature type="transmembrane region" description="Helical" evidence="1">
    <location>
        <begin position="260"/>
        <end position="277"/>
    </location>
</feature>
<keyword evidence="1" id="KW-1133">Transmembrane helix</keyword>
<dbReference type="InterPro" id="IPR002575">
    <property type="entry name" value="Aminoglycoside_PTrfase"/>
</dbReference>
<protein>
    <recommendedName>
        <fullName evidence="2">Aminoglycoside phosphotransferase domain-containing protein</fullName>
    </recommendedName>
</protein>
<dbReference type="Proteomes" id="UP000094578">
    <property type="component" value="Unassembled WGS sequence"/>
</dbReference>
<dbReference type="Pfam" id="PF01636">
    <property type="entry name" value="APH"/>
    <property type="match status" value="1"/>
</dbReference>
<proteinExistence type="predicted"/>
<evidence type="ECO:0000259" key="2">
    <source>
        <dbReference type="Pfam" id="PF01636"/>
    </source>
</evidence>
<feature type="domain" description="Aminoglycoside phosphotransferase" evidence="2">
    <location>
        <begin position="32"/>
        <end position="230"/>
    </location>
</feature>
<accession>A0A1E3KX34</accession>
<evidence type="ECO:0000313" key="4">
    <source>
        <dbReference type="Proteomes" id="UP000094578"/>
    </source>
</evidence>
<organism evidence="3 4">
    <name type="scientific">Paenibacillus nuruki</name>
    <dbReference type="NCBI Taxonomy" id="1886670"/>
    <lineage>
        <taxon>Bacteria</taxon>
        <taxon>Bacillati</taxon>
        <taxon>Bacillota</taxon>
        <taxon>Bacilli</taxon>
        <taxon>Bacillales</taxon>
        <taxon>Paenibacillaceae</taxon>
        <taxon>Paenibacillus</taxon>
    </lineage>
</organism>
<keyword evidence="1" id="KW-0812">Transmembrane</keyword>
<evidence type="ECO:0000256" key="1">
    <source>
        <dbReference type="SAM" id="Phobius"/>
    </source>
</evidence>
<sequence>MNVNRHSMTIKFTKLDFESSYKVKLSSIEWLQTGHTNHIYKLNLKDSRTLISRISVTRPLEALEYEAKFHEFLTENGVYCPKIIGNKYVEMVFNEQTGNQFPSILMEFIEGQHPNSLNDLRIAGNELAKLHQLEIPSFSRECASFSLKIFKTLFLPDVFYDYITPNLLKNILWMVESDINEYDVTICHGDLFRINTLMNDQKAYFIDFESTGKNNFLLDLGKALFGMVTPRVIDIDSKSAHSFLDGYIGRKPLSMYQIELLPFIAALAGIQVAYWRYNYWQKNPNHSDITEHLWKDALMTSLSWVQFSFKE</sequence>
<name>A0A1E3KX34_9BACL</name>
<dbReference type="RefSeq" id="WP_069329920.1">
    <property type="nucleotide sequence ID" value="NZ_MDER01000100.1"/>
</dbReference>
<dbReference type="InterPro" id="IPR011009">
    <property type="entry name" value="Kinase-like_dom_sf"/>
</dbReference>
<dbReference type="STRING" id="1886670.PTI45_04622"/>
<comment type="caution">
    <text evidence="3">The sequence shown here is derived from an EMBL/GenBank/DDBJ whole genome shotgun (WGS) entry which is preliminary data.</text>
</comment>
<gene>
    <name evidence="3" type="ORF">PTI45_04622</name>
</gene>
<evidence type="ECO:0000313" key="3">
    <source>
        <dbReference type="EMBL" id="ODP26036.1"/>
    </source>
</evidence>
<dbReference type="EMBL" id="MDER01000100">
    <property type="protein sequence ID" value="ODP26036.1"/>
    <property type="molecule type" value="Genomic_DNA"/>
</dbReference>
<keyword evidence="4" id="KW-1185">Reference proteome</keyword>
<dbReference type="SUPFAM" id="SSF56112">
    <property type="entry name" value="Protein kinase-like (PK-like)"/>
    <property type="match status" value="1"/>
</dbReference>
<dbReference type="Gene3D" id="3.30.200.20">
    <property type="entry name" value="Phosphorylase Kinase, domain 1"/>
    <property type="match status" value="1"/>
</dbReference>
<dbReference type="Gene3D" id="3.90.1200.10">
    <property type="match status" value="1"/>
</dbReference>